<dbReference type="AlphaFoldDB" id="A0A1J4KNR7"/>
<dbReference type="InterPro" id="IPR011679">
    <property type="entry name" value="ERp29_C"/>
</dbReference>
<keyword evidence="3" id="KW-1015">Disulfide bond</keyword>
<evidence type="ECO:0000313" key="7">
    <source>
        <dbReference type="EMBL" id="OHT11342.1"/>
    </source>
</evidence>
<dbReference type="GeneID" id="94835368"/>
<dbReference type="CDD" id="cd02961">
    <property type="entry name" value="PDI_a_family"/>
    <property type="match status" value="2"/>
</dbReference>
<comment type="catalytic activity">
    <reaction evidence="1">
        <text>Catalyzes the rearrangement of -S-S- bonds in proteins.</text>
        <dbReference type="EC" id="5.3.4.1"/>
    </reaction>
</comment>
<evidence type="ECO:0000256" key="3">
    <source>
        <dbReference type="ARBA" id="ARBA00023157"/>
    </source>
</evidence>
<evidence type="ECO:0000256" key="1">
    <source>
        <dbReference type="ARBA" id="ARBA00001182"/>
    </source>
</evidence>
<dbReference type="GO" id="GO:0006457">
    <property type="term" value="P:protein folding"/>
    <property type="evidence" value="ECO:0007669"/>
    <property type="project" value="TreeGrafter"/>
</dbReference>
<dbReference type="InterPro" id="IPR036249">
    <property type="entry name" value="Thioredoxin-like_sf"/>
</dbReference>
<evidence type="ECO:0000313" key="8">
    <source>
        <dbReference type="Proteomes" id="UP000179807"/>
    </source>
</evidence>
<dbReference type="Proteomes" id="UP000179807">
    <property type="component" value="Unassembled WGS sequence"/>
</dbReference>
<name>A0A1J4KNR7_9EUKA</name>
<reference evidence="7" key="1">
    <citation type="submission" date="2016-10" db="EMBL/GenBank/DDBJ databases">
        <authorList>
            <person name="Benchimol M."/>
            <person name="Almeida L.G."/>
            <person name="Vasconcelos A.T."/>
            <person name="Perreira-Neves A."/>
            <person name="Rosa I.A."/>
            <person name="Tasca T."/>
            <person name="Bogo M.R."/>
            <person name="de Souza W."/>
        </authorList>
    </citation>
    <scope>NUCLEOTIDE SEQUENCE [LARGE SCALE GENOMIC DNA]</scope>
    <source>
        <strain evidence="7">K</strain>
    </source>
</reference>
<dbReference type="EC" id="5.3.4.1" evidence="2"/>
<dbReference type="SUPFAM" id="SSF52833">
    <property type="entry name" value="Thioredoxin-like"/>
    <property type="match status" value="2"/>
</dbReference>
<evidence type="ECO:0000256" key="5">
    <source>
        <dbReference type="ARBA" id="ARBA00023284"/>
    </source>
</evidence>
<keyword evidence="4" id="KW-0413">Isomerase</keyword>
<dbReference type="Gene3D" id="1.20.1150.12">
    <property type="entry name" value="Endoplasmic reticulum resident protein 29, C-terminal domain"/>
    <property type="match status" value="1"/>
</dbReference>
<dbReference type="VEuPathDB" id="TrichDB:TRFO_19219"/>
<dbReference type="InterPro" id="IPR051063">
    <property type="entry name" value="PDI"/>
</dbReference>
<dbReference type="Gene3D" id="3.40.30.10">
    <property type="entry name" value="Glutaredoxin"/>
    <property type="match status" value="2"/>
</dbReference>
<dbReference type="InterPro" id="IPR036356">
    <property type="entry name" value="ERp29_C_sf"/>
</dbReference>
<dbReference type="SUPFAM" id="SSF47933">
    <property type="entry name" value="ERP29 C domain-like"/>
    <property type="match status" value="1"/>
</dbReference>
<dbReference type="EMBL" id="MLAK01000590">
    <property type="protein sequence ID" value="OHT11342.1"/>
    <property type="molecule type" value="Genomic_DNA"/>
</dbReference>
<dbReference type="InterPro" id="IPR013766">
    <property type="entry name" value="Thioredoxin_domain"/>
</dbReference>
<sequence>MAEAFAEAATAFKDVAFAGVDCTKESSICSRYKVNGYPTVFIFKAGSKDPITEYKGSRSVDDFCDFVENHTEFHAKRPKKILPELNPVTFDDFVNNRKCTFVTFFAPWCGHCKRFLPEAKKAAEAFNLHEPNASVAVMNCDMYRSYCQRFEIRGFPTIKLFKDGNPIPYSSERTAESVANFINSNCGTFRAADGSVTEQAGIIPQASALAQGFVAAEAAAREDTLAKVKQINGADFYVQAMERIIKNGAPKVRADLEVMKKLLAQKSASPNTLDELKKRINVLEAFKL</sequence>
<dbReference type="Pfam" id="PF00085">
    <property type="entry name" value="Thioredoxin"/>
    <property type="match status" value="2"/>
</dbReference>
<protein>
    <recommendedName>
        <fullName evidence="2">protein disulfide-isomerase</fullName>
        <ecNumber evidence="2">5.3.4.1</ecNumber>
    </recommendedName>
</protein>
<evidence type="ECO:0000256" key="4">
    <source>
        <dbReference type="ARBA" id="ARBA00023235"/>
    </source>
</evidence>
<evidence type="ECO:0000256" key="2">
    <source>
        <dbReference type="ARBA" id="ARBA00012723"/>
    </source>
</evidence>
<dbReference type="Pfam" id="PF07749">
    <property type="entry name" value="ERp29"/>
    <property type="match status" value="1"/>
</dbReference>
<keyword evidence="5" id="KW-0676">Redox-active center</keyword>
<keyword evidence="8" id="KW-1185">Reference proteome</keyword>
<organism evidence="7 8">
    <name type="scientific">Tritrichomonas foetus</name>
    <dbReference type="NCBI Taxonomy" id="1144522"/>
    <lineage>
        <taxon>Eukaryota</taxon>
        <taxon>Metamonada</taxon>
        <taxon>Parabasalia</taxon>
        <taxon>Tritrichomonadida</taxon>
        <taxon>Tritrichomonadidae</taxon>
        <taxon>Tritrichomonas</taxon>
    </lineage>
</organism>
<gene>
    <name evidence="7" type="ORF">TRFO_19219</name>
</gene>
<comment type="caution">
    <text evidence="7">The sequence shown here is derived from an EMBL/GenBank/DDBJ whole genome shotgun (WGS) entry which is preliminary data.</text>
</comment>
<dbReference type="OrthoDB" id="72053at2759"/>
<dbReference type="PANTHER" id="PTHR45672">
    <property type="entry name" value="PROTEIN DISULFIDE-ISOMERASE C17H9.14C-RELATED"/>
    <property type="match status" value="1"/>
</dbReference>
<dbReference type="RefSeq" id="XP_068364478.1">
    <property type="nucleotide sequence ID" value="XM_068500664.1"/>
</dbReference>
<accession>A0A1J4KNR7</accession>
<proteinExistence type="predicted"/>
<dbReference type="PROSITE" id="PS51352">
    <property type="entry name" value="THIOREDOXIN_2"/>
    <property type="match status" value="1"/>
</dbReference>
<dbReference type="GO" id="GO:0005783">
    <property type="term" value="C:endoplasmic reticulum"/>
    <property type="evidence" value="ECO:0007669"/>
    <property type="project" value="InterPro"/>
</dbReference>
<evidence type="ECO:0000259" key="6">
    <source>
        <dbReference type="PROSITE" id="PS51352"/>
    </source>
</evidence>
<dbReference type="PRINTS" id="PR00421">
    <property type="entry name" value="THIOREDOXIN"/>
</dbReference>
<dbReference type="PANTHER" id="PTHR45672:SF11">
    <property type="entry name" value="PROTEIN DISULFIDE-ISOMERASE C17H9.14C"/>
    <property type="match status" value="1"/>
</dbReference>
<feature type="domain" description="Thioredoxin" evidence="6">
    <location>
        <begin position="57"/>
        <end position="187"/>
    </location>
</feature>
<dbReference type="GO" id="GO:0003756">
    <property type="term" value="F:protein disulfide isomerase activity"/>
    <property type="evidence" value="ECO:0007669"/>
    <property type="project" value="UniProtKB-EC"/>
</dbReference>